<dbReference type="EMBL" id="GU943065">
    <property type="protein sequence ID" value="ADD95355.1"/>
    <property type="molecule type" value="Genomic_DNA"/>
</dbReference>
<accession>D6PI04</accession>
<dbReference type="GeneID" id="54998840"/>
<organism evidence="1 2">
    <name type="scientific">uncultured phage MedDCM-OCT-S05-C243</name>
    <dbReference type="NCBI Taxonomy" id="743558"/>
    <lineage>
        <taxon>Viruses</taxon>
        <taxon>Duplodnaviria</taxon>
        <taxon>Heunggongvirae</taxon>
        <taxon>Uroviricota</taxon>
        <taxon>Caudoviricetes</taxon>
        <taxon>Autographivirales</taxon>
        <taxon>Podivirus</taxon>
        <taxon>Podivirus S05C243</taxon>
    </lineage>
</organism>
<proteinExistence type="predicted"/>
<dbReference type="RefSeq" id="YP_009807948.1">
    <property type="nucleotide sequence ID" value="NC_048032.1"/>
</dbReference>
<dbReference type="KEGG" id="vg:54998840"/>
<reference evidence="1 2" key="1">
    <citation type="journal article" date="2010" name="ISME J.">
        <title>Metagenome of the Mediterranean deep chlorophyll maximum studied by direct and fosmid library 454 pyrosequencing.</title>
        <authorList>
            <person name="Ghai R."/>
            <person name="Martin-Cuadrado A.B."/>
            <person name="Molto A.G."/>
            <person name="Heredia I.G."/>
            <person name="Cabrera R."/>
            <person name="Martin J."/>
            <person name="Verdu M."/>
            <person name="Deschamps P."/>
            <person name="Moreira D."/>
            <person name="Lopez-Garcia P."/>
            <person name="Mira A."/>
            <person name="Rodriguez-Valera F."/>
        </authorList>
    </citation>
    <scope>NUCLEOTIDE SEQUENCE [LARGE SCALE GENOMIC DNA]</scope>
</reference>
<dbReference type="Proteomes" id="UP000517764">
    <property type="component" value="Segment"/>
</dbReference>
<sequence length="105" mass="12492">MTFQFGTIPDPDKDGIMEVHHYRRAVDDYERDGALMDSPMLNHWFVLNVCDVIFGEDAFYKYSPRELFEQLEHMSKDAQAFSDMCEEHDCRVTLDDMEYQRQCSH</sequence>
<evidence type="ECO:0000313" key="1">
    <source>
        <dbReference type="EMBL" id="ADD95355.1"/>
    </source>
</evidence>
<evidence type="ECO:0000313" key="2">
    <source>
        <dbReference type="Proteomes" id="UP000517764"/>
    </source>
</evidence>
<keyword evidence="2" id="KW-1185">Reference proteome</keyword>
<name>D6PI04_9CAUD</name>
<protein>
    <submittedName>
        <fullName evidence="1">Uncharacterized protein</fullName>
    </submittedName>
</protein>